<dbReference type="EC" id="2.7.13.3" evidence="2"/>
<evidence type="ECO:0000256" key="3">
    <source>
        <dbReference type="ARBA" id="ARBA00022679"/>
    </source>
</evidence>
<evidence type="ECO:0000256" key="2">
    <source>
        <dbReference type="ARBA" id="ARBA00012438"/>
    </source>
</evidence>
<dbReference type="InterPro" id="IPR036890">
    <property type="entry name" value="HATPase_C_sf"/>
</dbReference>
<evidence type="ECO:0000256" key="4">
    <source>
        <dbReference type="ARBA" id="ARBA00022777"/>
    </source>
</evidence>
<feature type="region of interest" description="Disordered" evidence="6">
    <location>
        <begin position="143"/>
        <end position="185"/>
    </location>
</feature>
<feature type="compositionally biased region" description="Basic residues" evidence="6">
    <location>
        <begin position="167"/>
        <end position="178"/>
    </location>
</feature>
<name>A0ABP6CAE3_9ACTN</name>
<comment type="catalytic activity">
    <reaction evidence="1">
        <text>ATP + protein L-histidine = ADP + protein N-phospho-L-histidine.</text>
        <dbReference type="EC" id="2.7.13.3"/>
    </reaction>
</comment>
<gene>
    <name evidence="8" type="ORF">GCM10009863_24500</name>
</gene>
<dbReference type="EMBL" id="BAAARJ010000007">
    <property type="protein sequence ID" value="GAA2610040.1"/>
    <property type="molecule type" value="Genomic_DNA"/>
</dbReference>
<dbReference type="CDD" id="cd16917">
    <property type="entry name" value="HATPase_UhpB-NarQ-NarX-like"/>
    <property type="match status" value="1"/>
</dbReference>
<accession>A0ABP6CAE3</accession>
<dbReference type="PANTHER" id="PTHR24421">
    <property type="entry name" value="NITRATE/NITRITE SENSOR PROTEIN NARX-RELATED"/>
    <property type="match status" value="1"/>
</dbReference>
<dbReference type="Pfam" id="PF02518">
    <property type="entry name" value="HATPase_c"/>
    <property type="match status" value="1"/>
</dbReference>
<dbReference type="RefSeq" id="WP_425575966.1">
    <property type="nucleotide sequence ID" value="NZ_BAAARJ010000007.1"/>
</dbReference>
<dbReference type="PANTHER" id="PTHR24421:SF10">
    <property type="entry name" value="NITRATE_NITRITE SENSOR PROTEIN NARQ"/>
    <property type="match status" value="1"/>
</dbReference>
<dbReference type="InterPro" id="IPR050482">
    <property type="entry name" value="Sensor_HK_TwoCompSys"/>
</dbReference>
<dbReference type="SUPFAM" id="SSF55874">
    <property type="entry name" value="ATPase domain of HSP90 chaperone/DNA topoisomerase II/histidine kinase"/>
    <property type="match status" value="1"/>
</dbReference>
<organism evidence="8 9">
    <name type="scientific">Streptomyces axinellae</name>
    <dbReference type="NCBI Taxonomy" id="552788"/>
    <lineage>
        <taxon>Bacteria</taxon>
        <taxon>Bacillati</taxon>
        <taxon>Actinomycetota</taxon>
        <taxon>Actinomycetes</taxon>
        <taxon>Kitasatosporales</taxon>
        <taxon>Streptomycetaceae</taxon>
        <taxon>Streptomyces</taxon>
    </lineage>
</organism>
<dbReference type="InterPro" id="IPR003594">
    <property type="entry name" value="HATPase_dom"/>
</dbReference>
<keyword evidence="5" id="KW-0902">Two-component regulatory system</keyword>
<reference evidence="9" key="1">
    <citation type="journal article" date="2019" name="Int. J. Syst. Evol. Microbiol.">
        <title>The Global Catalogue of Microorganisms (GCM) 10K type strain sequencing project: providing services to taxonomists for standard genome sequencing and annotation.</title>
        <authorList>
            <consortium name="The Broad Institute Genomics Platform"/>
            <consortium name="The Broad Institute Genome Sequencing Center for Infectious Disease"/>
            <person name="Wu L."/>
            <person name="Ma J."/>
        </authorList>
    </citation>
    <scope>NUCLEOTIDE SEQUENCE [LARGE SCALE GENOMIC DNA]</scope>
    <source>
        <strain evidence="9">JCM 16373</strain>
    </source>
</reference>
<evidence type="ECO:0000313" key="8">
    <source>
        <dbReference type="EMBL" id="GAA2610040.1"/>
    </source>
</evidence>
<dbReference type="Proteomes" id="UP001501447">
    <property type="component" value="Unassembled WGS sequence"/>
</dbReference>
<keyword evidence="4" id="KW-0418">Kinase</keyword>
<dbReference type="Gene3D" id="3.30.565.10">
    <property type="entry name" value="Histidine kinase-like ATPase, C-terminal domain"/>
    <property type="match status" value="1"/>
</dbReference>
<evidence type="ECO:0000259" key="7">
    <source>
        <dbReference type="Pfam" id="PF02518"/>
    </source>
</evidence>
<evidence type="ECO:0000256" key="6">
    <source>
        <dbReference type="SAM" id="MobiDB-lite"/>
    </source>
</evidence>
<sequence>MPVIGGLAPALASLSTDMESPALSVRVQTADLPVAPRPPEAVETIAYFCAAELLTNVARHAEASQVLVTVGVREGALVLEVTDDGKGGAPPIGRAATGDMTRAEAAMPRLVRGYADPWRPKISGPSSTGLQGLSERVRTVDGTLTVQSPPGGPTRAHWSASPCPSGRSRRRSRPRTRPHLPIGPVFGVRNRTHAKMLAVVTRMG</sequence>
<feature type="domain" description="Histidine kinase/HSP90-like ATPase" evidence="7">
    <location>
        <begin position="49"/>
        <end position="157"/>
    </location>
</feature>
<evidence type="ECO:0000313" key="9">
    <source>
        <dbReference type="Proteomes" id="UP001501447"/>
    </source>
</evidence>
<proteinExistence type="predicted"/>
<keyword evidence="9" id="KW-1185">Reference proteome</keyword>
<comment type="caution">
    <text evidence="8">The sequence shown here is derived from an EMBL/GenBank/DDBJ whole genome shotgun (WGS) entry which is preliminary data.</text>
</comment>
<evidence type="ECO:0000256" key="5">
    <source>
        <dbReference type="ARBA" id="ARBA00023012"/>
    </source>
</evidence>
<keyword evidence="3" id="KW-0808">Transferase</keyword>
<evidence type="ECO:0000256" key="1">
    <source>
        <dbReference type="ARBA" id="ARBA00000085"/>
    </source>
</evidence>
<protein>
    <recommendedName>
        <fullName evidence="2">histidine kinase</fullName>
        <ecNumber evidence="2">2.7.13.3</ecNumber>
    </recommendedName>
</protein>